<evidence type="ECO:0000256" key="1">
    <source>
        <dbReference type="ARBA" id="ARBA00022690"/>
    </source>
</evidence>
<dbReference type="Proteomes" id="UP000653305">
    <property type="component" value="Unassembled WGS sequence"/>
</dbReference>
<comment type="caution">
    <text evidence="5">The sequence shown here is derived from an EMBL/GenBank/DDBJ whole genome shotgun (WGS) entry which is preliminary data.</text>
</comment>
<dbReference type="PANTHER" id="PTHR47364">
    <property type="entry name" value="CYSTEINE PROTEINASE INHIBITOR 5"/>
    <property type="match status" value="1"/>
</dbReference>
<dbReference type="InterPro" id="IPR046350">
    <property type="entry name" value="Cystatin_sf"/>
</dbReference>
<reference evidence="5" key="1">
    <citation type="submission" date="2020-07" db="EMBL/GenBank/DDBJ databases">
        <title>Ethylene signaling mediates host invasion by parasitic plants.</title>
        <authorList>
            <person name="Yoshida S."/>
        </authorList>
    </citation>
    <scope>NUCLEOTIDE SEQUENCE</scope>
    <source>
        <strain evidence="5">Okayama</strain>
    </source>
</reference>
<dbReference type="SUPFAM" id="SSF54403">
    <property type="entry name" value="Cystatin/monellin"/>
    <property type="match status" value="1"/>
</dbReference>
<dbReference type="SMART" id="SM00043">
    <property type="entry name" value="CY"/>
    <property type="match status" value="1"/>
</dbReference>
<sequence length="120" mass="13103">MAPKSISLLFLILSVMAVLSPNEALKGGAVVGNWRPIENLKDPEVVNIAKFAVAEHNKQARTSLSLVDVVKGETQVVAGTNYRLVVTAKDSAAAQTKNYTAVVWYKPWQHLKQLISFGEI</sequence>
<organism evidence="5 6">
    <name type="scientific">Phtheirospermum japonicum</name>
    <dbReference type="NCBI Taxonomy" id="374723"/>
    <lineage>
        <taxon>Eukaryota</taxon>
        <taxon>Viridiplantae</taxon>
        <taxon>Streptophyta</taxon>
        <taxon>Embryophyta</taxon>
        <taxon>Tracheophyta</taxon>
        <taxon>Spermatophyta</taxon>
        <taxon>Magnoliopsida</taxon>
        <taxon>eudicotyledons</taxon>
        <taxon>Gunneridae</taxon>
        <taxon>Pentapetalae</taxon>
        <taxon>asterids</taxon>
        <taxon>lamiids</taxon>
        <taxon>Lamiales</taxon>
        <taxon>Orobanchaceae</taxon>
        <taxon>Orobanchaceae incertae sedis</taxon>
        <taxon>Phtheirospermum</taxon>
    </lineage>
</organism>
<accession>A0A830CP63</accession>
<proteinExistence type="predicted"/>
<evidence type="ECO:0000256" key="3">
    <source>
        <dbReference type="SAM" id="SignalP"/>
    </source>
</evidence>
<feature type="signal peptide" evidence="3">
    <location>
        <begin position="1"/>
        <end position="24"/>
    </location>
</feature>
<dbReference type="InterPro" id="IPR000010">
    <property type="entry name" value="Cystatin_dom"/>
</dbReference>
<feature type="chain" id="PRO_5032356227" evidence="3">
    <location>
        <begin position="25"/>
        <end position="120"/>
    </location>
</feature>
<keyword evidence="2" id="KW-0789">Thiol protease inhibitor</keyword>
<dbReference type="OrthoDB" id="2016588at2759"/>
<evidence type="ECO:0000313" key="5">
    <source>
        <dbReference type="EMBL" id="GFQ00023.1"/>
    </source>
</evidence>
<dbReference type="Gene3D" id="3.10.450.10">
    <property type="match status" value="1"/>
</dbReference>
<dbReference type="GO" id="GO:0004869">
    <property type="term" value="F:cysteine-type endopeptidase inhibitor activity"/>
    <property type="evidence" value="ECO:0007669"/>
    <property type="project" value="UniProtKB-KW"/>
</dbReference>
<evidence type="ECO:0000256" key="2">
    <source>
        <dbReference type="ARBA" id="ARBA00022704"/>
    </source>
</evidence>
<protein>
    <submittedName>
        <fullName evidence="5">Cysteine proteinase inhibitor 1</fullName>
    </submittedName>
</protein>
<dbReference type="EMBL" id="BMAC01000603">
    <property type="protein sequence ID" value="GFQ00023.1"/>
    <property type="molecule type" value="Genomic_DNA"/>
</dbReference>
<dbReference type="CDD" id="cd00042">
    <property type="entry name" value="CY"/>
    <property type="match status" value="1"/>
</dbReference>
<dbReference type="PANTHER" id="PTHR47364:SF2">
    <property type="entry name" value="CYSTEINE PROTEINASE INHIBITOR 5"/>
    <property type="match status" value="1"/>
</dbReference>
<evidence type="ECO:0000259" key="4">
    <source>
        <dbReference type="SMART" id="SM00043"/>
    </source>
</evidence>
<name>A0A830CP63_9LAMI</name>
<gene>
    <name evidence="5" type="ORF">PHJA_002146300</name>
</gene>
<keyword evidence="1" id="KW-0646">Protease inhibitor</keyword>
<dbReference type="Pfam" id="PF16845">
    <property type="entry name" value="SQAPI"/>
    <property type="match status" value="1"/>
</dbReference>
<evidence type="ECO:0000313" key="6">
    <source>
        <dbReference type="Proteomes" id="UP000653305"/>
    </source>
</evidence>
<feature type="domain" description="Cystatin" evidence="4">
    <location>
        <begin position="29"/>
        <end position="120"/>
    </location>
</feature>
<keyword evidence="3" id="KW-0732">Signal</keyword>
<keyword evidence="6" id="KW-1185">Reference proteome</keyword>
<dbReference type="AlphaFoldDB" id="A0A830CP63"/>